<dbReference type="PROSITE" id="PS50943">
    <property type="entry name" value="HTH_CROC1"/>
    <property type="match status" value="1"/>
</dbReference>
<dbReference type="InterPro" id="IPR010982">
    <property type="entry name" value="Lambda_DNA-bd_dom_sf"/>
</dbReference>
<evidence type="ECO:0000313" key="3">
    <source>
        <dbReference type="EMBL" id="HIS36691.1"/>
    </source>
</evidence>
<dbReference type="Gene3D" id="1.10.260.40">
    <property type="entry name" value="lambda repressor-like DNA-binding domains"/>
    <property type="match status" value="1"/>
</dbReference>
<dbReference type="PANTHER" id="PTHR46558">
    <property type="entry name" value="TRACRIPTIONAL REGULATORY PROTEIN-RELATED-RELATED"/>
    <property type="match status" value="1"/>
</dbReference>
<name>A0A9D1EZQ5_9BACT</name>
<dbReference type="InterPro" id="IPR001387">
    <property type="entry name" value="Cro/C1-type_HTH"/>
</dbReference>
<evidence type="ECO:0000313" key="4">
    <source>
        <dbReference type="Proteomes" id="UP000823928"/>
    </source>
</evidence>
<gene>
    <name evidence="3" type="ORF">IAC10_08700</name>
</gene>
<dbReference type="CDD" id="cd00093">
    <property type="entry name" value="HTH_XRE"/>
    <property type="match status" value="1"/>
</dbReference>
<reference evidence="3" key="2">
    <citation type="journal article" date="2021" name="PeerJ">
        <title>Extensive microbial diversity within the chicken gut microbiome revealed by metagenomics and culture.</title>
        <authorList>
            <person name="Gilroy R."/>
            <person name="Ravi A."/>
            <person name="Getino M."/>
            <person name="Pursley I."/>
            <person name="Horton D.L."/>
            <person name="Alikhan N.F."/>
            <person name="Baker D."/>
            <person name="Gharbi K."/>
            <person name="Hall N."/>
            <person name="Watson M."/>
            <person name="Adriaenssens E.M."/>
            <person name="Foster-Nyarko E."/>
            <person name="Jarju S."/>
            <person name="Secka A."/>
            <person name="Antonio M."/>
            <person name="Oren A."/>
            <person name="Chaudhuri R.R."/>
            <person name="La Ragione R."/>
            <person name="Hildebrand F."/>
            <person name="Pallen M.J."/>
        </authorList>
    </citation>
    <scope>NUCLEOTIDE SEQUENCE</scope>
    <source>
        <strain evidence="3">6276</strain>
    </source>
</reference>
<dbReference type="EMBL" id="DVIU01000171">
    <property type="protein sequence ID" value="HIS36691.1"/>
    <property type="molecule type" value="Genomic_DNA"/>
</dbReference>
<evidence type="ECO:0000256" key="1">
    <source>
        <dbReference type="ARBA" id="ARBA00023125"/>
    </source>
</evidence>
<dbReference type="AlphaFoldDB" id="A0A9D1EZQ5"/>
<dbReference type="SUPFAM" id="SSF47413">
    <property type="entry name" value="lambda repressor-like DNA-binding domains"/>
    <property type="match status" value="1"/>
</dbReference>
<dbReference type="SMART" id="SM00530">
    <property type="entry name" value="HTH_XRE"/>
    <property type="match status" value="1"/>
</dbReference>
<keyword evidence="1" id="KW-0238">DNA-binding</keyword>
<feature type="domain" description="HTH cro/C1-type" evidence="2">
    <location>
        <begin position="13"/>
        <end position="67"/>
    </location>
</feature>
<organism evidence="3 4">
    <name type="scientific">Candidatus Scatousia excrementigallinarum</name>
    <dbReference type="NCBI Taxonomy" id="2840935"/>
    <lineage>
        <taxon>Bacteria</taxon>
        <taxon>Candidatus Scatousia</taxon>
    </lineage>
</organism>
<proteinExistence type="predicted"/>
<comment type="caution">
    <text evidence="3">The sequence shown here is derived from an EMBL/GenBank/DDBJ whole genome shotgun (WGS) entry which is preliminary data.</text>
</comment>
<accession>A0A9D1EZQ5</accession>
<protein>
    <submittedName>
        <fullName evidence="3">Helix-turn-helix transcriptional regulator</fullName>
    </submittedName>
</protein>
<dbReference type="GO" id="GO:0003677">
    <property type="term" value="F:DNA binding"/>
    <property type="evidence" value="ECO:0007669"/>
    <property type="project" value="UniProtKB-KW"/>
</dbReference>
<reference evidence="3" key="1">
    <citation type="submission" date="2020-10" db="EMBL/GenBank/DDBJ databases">
        <authorList>
            <person name="Gilroy R."/>
        </authorList>
    </citation>
    <scope>NUCLEOTIDE SEQUENCE</scope>
    <source>
        <strain evidence="3">6276</strain>
    </source>
</reference>
<dbReference type="Proteomes" id="UP000823928">
    <property type="component" value="Unassembled WGS sequence"/>
</dbReference>
<sequence>MTNERLKTLGLNIKFARMKKGISQEELAELVDTSRITISFIETARQNPTILKIIDIARALDIDINELIKNV</sequence>
<evidence type="ECO:0000259" key="2">
    <source>
        <dbReference type="PROSITE" id="PS50943"/>
    </source>
</evidence>
<dbReference type="Pfam" id="PF01381">
    <property type="entry name" value="HTH_3"/>
    <property type="match status" value="1"/>
</dbReference>
<dbReference type="PANTHER" id="PTHR46558:SF3">
    <property type="entry name" value="TRANSCRIPTIONAL REGULATOR"/>
    <property type="match status" value="1"/>
</dbReference>